<dbReference type="STRING" id="121224.E0VEL2"/>
<proteinExistence type="inferred from homology"/>
<dbReference type="RefSeq" id="XP_002424556.1">
    <property type="nucleotide sequence ID" value="XM_002424511.1"/>
</dbReference>
<comment type="similarity">
    <text evidence="2 16">Belongs to the AAA ATPase family.</text>
</comment>
<evidence type="ECO:0000256" key="5">
    <source>
        <dbReference type="ARBA" id="ARBA00022737"/>
    </source>
</evidence>
<evidence type="ECO:0000256" key="2">
    <source>
        <dbReference type="ARBA" id="ARBA00006914"/>
    </source>
</evidence>
<dbReference type="PROSITE" id="PS00674">
    <property type="entry name" value="AAA"/>
    <property type="match status" value="1"/>
</dbReference>
<dbReference type="InParanoid" id="E0VEL2"/>
<evidence type="ECO:0000313" key="20">
    <source>
        <dbReference type="Proteomes" id="UP000009046"/>
    </source>
</evidence>
<dbReference type="OMA" id="ANDERYH"/>
<dbReference type="GO" id="GO:0016558">
    <property type="term" value="P:protein import into peroxisome matrix"/>
    <property type="evidence" value="ECO:0007669"/>
    <property type="project" value="TreeGrafter"/>
</dbReference>
<dbReference type="InterPro" id="IPR027417">
    <property type="entry name" value="P-loop_NTPase"/>
</dbReference>
<evidence type="ECO:0000256" key="15">
    <source>
        <dbReference type="ARBA" id="ARBA00064205"/>
    </source>
</evidence>
<dbReference type="GO" id="GO:0005778">
    <property type="term" value="C:peroxisomal membrane"/>
    <property type="evidence" value="ECO:0007669"/>
    <property type="project" value="UniProtKB-SubCell"/>
</dbReference>
<evidence type="ECO:0000256" key="7">
    <source>
        <dbReference type="ARBA" id="ARBA00022801"/>
    </source>
</evidence>
<keyword evidence="9" id="KW-0653">Protein transport</keyword>
<evidence type="ECO:0000256" key="13">
    <source>
        <dbReference type="ARBA" id="ARBA00034532"/>
    </source>
</evidence>
<evidence type="ECO:0000256" key="16">
    <source>
        <dbReference type="RuleBase" id="RU003651"/>
    </source>
</evidence>
<dbReference type="CTD" id="8234233"/>
<dbReference type="VEuPathDB" id="VectorBase:PHUM136080"/>
<dbReference type="GO" id="GO:0016887">
    <property type="term" value="F:ATP hydrolysis activity"/>
    <property type="evidence" value="ECO:0007669"/>
    <property type="project" value="InterPro"/>
</dbReference>
<dbReference type="Pfam" id="PF00004">
    <property type="entry name" value="AAA"/>
    <property type="match status" value="2"/>
</dbReference>
<dbReference type="GO" id="GO:0005524">
    <property type="term" value="F:ATP binding"/>
    <property type="evidence" value="ECO:0007669"/>
    <property type="project" value="UniProtKB-KW"/>
</dbReference>
<dbReference type="InterPro" id="IPR003959">
    <property type="entry name" value="ATPase_AAA_core"/>
</dbReference>
<dbReference type="GO" id="GO:0005829">
    <property type="term" value="C:cytosol"/>
    <property type="evidence" value="ECO:0007669"/>
    <property type="project" value="UniProtKB-SubCell"/>
</dbReference>
<dbReference type="Pfam" id="PF17862">
    <property type="entry name" value="AAA_lid_3"/>
    <property type="match status" value="1"/>
</dbReference>
<keyword evidence="5" id="KW-0677">Repeat</keyword>
<keyword evidence="6 16" id="KW-0547">Nucleotide-binding</keyword>
<reference evidence="19" key="3">
    <citation type="submission" date="2021-02" db="UniProtKB">
        <authorList>
            <consortium name="EnsemblMetazoa"/>
        </authorList>
    </citation>
    <scope>IDENTIFICATION</scope>
    <source>
        <strain evidence="19">USDA</strain>
    </source>
</reference>
<reference evidence="18" key="2">
    <citation type="submission" date="2007-04" db="EMBL/GenBank/DDBJ databases">
        <title>The genome of the human body louse.</title>
        <authorList>
            <consortium name="The Human Body Louse Genome Consortium"/>
            <person name="Kirkness E."/>
            <person name="Walenz B."/>
            <person name="Hass B."/>
            <person name="Bruggner R."/>
            <person name="Strausberg R."/>
        </authorList>
    </citation>
    <scope>NUCLEOTIDE SEQUENCE</scope>
    <source>
        <strain evidence="18">USDA</strain>
    </source>
</reference>
<keyword evidence="8 16" id="KW-0067">ATP-binding</keyword>
<dbReference type="FunFam" id="1.10.8.60:FF:000105">
    <property type="entry name" value="PeRoXisome assembly factor"/>
    <property type="match status" value="1"/>
</dbReference>
<comment type="subcellular location">
    <subcellularLocation>
        <location evidence="1">Cytoplasm</location>
        <location evidence="1">Cytosol</location>
    </subcellularLocation>
    <subcellularLocation>
        <location evidence="14">Peroxisome membrane</location>
    </subcellularLocation>
</comment>
<comment type="subunit">
    <text evidence="15">Interacts with PEX6; forming the PEX1-PEX6 AAA ATPase complex, which is composed of a heterohexamer formed by a trimer of PEX1-PEX6 dimers.</text>
</comment>
<gene>
    <name evidence="19" type="primary">8234233</name>
    <name evidence="18" type="ORF">Phum_PHUM136080</name>
</gene>
<dbReference type="InterPro" id="IPR003960">
    <property type="entry name" value="ATPase_AAA_CS"/>
</dbReference>
<dbReference type="PANTHER" id="PTHR23077:SF12">
    <property type="entry name" value="PEROXISOMAL ATPASE PEX1"/>
    <property type="match status" value="1"/>
</dbReference>
<evidence type="ECO:0000256" key="11">
    <source>
        <dbReference type="ARBA" id="ARBA00023140"/>
    </source>
</evidence>
<dbReference type="EMBL" id="DS235093">
    <property type="protein sequence ID" value="EEB11818.1"/>
    <property type="molecule type" value="Genomic_DNA"/>
</dbReference>
<keyword evidence="10" id="KW-0472">Membrane</keyword>
<dbReference type="Gene3D" id="1.10.8.60">
    <property type="match status" value="2"/>
</dbReference>
<dbReference type="PANTHER" id="PTHR23077">
    <property type="entry name" value="AAA-FAMILY ATPASE"/>
    <property type="match status" value="1"/>
</dbReference>
<feature type="domain" description="AAA+ ATPase" evidence="17">
    <location>
        <begin position="431"/>
        <end position="567"/>
    </location>
</feature>
<evidence type="ECO:0000259" key="17">
    <source>
        <dbReference type="SMART" id="SM00382"/>
    </source>
</evidence>
<evidence type="ECO:0000256" key="14">
    <source>
        <dbReference type="ARBA" id="ARBA00046271"/>
    </source>
</evidence>
<accession>E0VEL2</accession>
<keyword evidence="3" id="KW-0813">Transport</keyword>
<dbReference type="KEGG" id="phu:Phum_PHUM136080"/>
<dbReference type="EnsemblMetazoa" id="PHUM136080-RA">
    <property type="protein sequence ID" value="PHUM136080-PA"/>
    <property type="gene ID" value="PHUM136080"/>
</dbReference>
<keyword evidence="20" id="KW-1185">Reference proteome</keyword>
<evidence type="ECO:0000256" key="10">
    <source>
        <dbReference type="ARBA" id="ARBA00023136"/>
    </source>
</evidence>
<dbReference type="eggNOG" id="KOG0735">
    <property type="taxonomic scope" value="Eukaryota"/>
</dbReference>
<keyword evidence="11" id="KW-0576">Peroxisome</keyword>
<feature type="domain" description="AAA+ ATPase" evidence="17">
    <location>
        <begin position="162"/>
        <end position="306"/>
    </location>
</feature>
<dbReference type="OrthoDB" id="8173462at2759"/>
<evidence type="ECO:0000313" key="19">
    <source>
        <dbReference type="EnsemblMetazoa" id="PHUM136080-PA"/>
    </source>
</evidence>
<evidence type="ECO:0000256" key="1">
    <source>
        <dbReference type="ARBA" id="ARBA00004514"/>
    </source>
</evidence>
<evidence type="ECO:0000313" key="18">
    <source>
        <dbReference type="EMBL" id="EEB11818.1"/>
    </source>
</evidence>
<evidence type="ECO:0000256" key="12">
    <source>
        <dbReference type="ARBA" id="ARBA00032509"/>
    </source>
</evidence>
<organism>
    <name type="scientific">Pediculus humanus subsp. corporis</name>
    <name type="common">Body louse</name>
    <dbReference type="NCBI Taxonomy" id="121224"/>
    <lineage>
        <taxon>Eukaryota</taxon>
        <taxon>Metazoa</taxon>
        <taxon>Ecdysozoa</taxon>
        <taxon>Arthropoda</taxon>
        <taxon>Hexapoda</taxon>
        <taxon>Insecta</taxon>
        <taxon>Pterygota</taxon>
        <taxon>Neoptera</taxon>
        <taxon>Paraneoptera</taxon>
        <taxon>Psocodea</taxon>
        <taxon>Troctomorpha</taxon>
        <taxon>Phthiraptera</taxon>
        <taxon>Anoplura</taxon>
        <taxon>Pediculidae</taxon>
        <taxon>Pediculus</taxon>
    </lineage>
</organism>
<dbReference type="HOGENOM" id="CLU_000688_8_3_1"/>
<dbReference type="AlphaFoldDB" id="E0VEL2"/>
<evidence type="ECO:0000256" key="8">
    <source>
        <dbReference type="ARBA" id="ARBA00022840"/>
    </source>
</evidence>
<dbReference type="InterPro" id="IPR041569">
    <property type="entry name" value="AAA_lid_3"/>
</dbReference>
<evidence type="ECO:0000256" key="6">
    <source>
        <dbReference type="ARBA" id="ARBA00022741"/>
    </source>
</evidence>
<dbReference type="EMBL" id="AAZO01001575">
    <property type="status" value="NOT_ANNOTATED_CDS"/>
    <property type="molecule type" value="Genomic_DNA"/>
</dbReference>
<dbReference type="SUPFAM" id="SSF52540">
    <property type="entry name" value="P-loop containing nucleoside triphosphate hydrolases"/>
    <property type="match status" value="2"/>
</dbReference>
<dbReference type="GeneID" id="8234233"/>
<dbReference type="FunFam" id="3.40.50.300:FF:000149">
    <property type="entry name" value="Nuclear valosin-containing protein-like"/>
    <property type="match status" value="1"/>
</dbReference>
<dbReference type="FunCoup" id="E0VEL2">
    <property type="interactions" value="1747"/>
</dbReference>
<keyword evidence="7 18" id="KW-0378">Hydrolase</keyword>
<evidence type="ECO:0000256" key="3">
    <source>
        <dbReference type="ARBA" id="ARBA00022448"/>
    </source>
</evidence>
<dbReference type="InterPro" id="IPR050168">
    <property type="entry name" value="AAA_ATPase_domain"/>
</dbReference>
<keyword evidence="4" id="KW-0963">Cytoplasm</keyword>
<evidence type="ECO:0000256" key="4">
    <source>
        <dbReference type="ARBA" id="ARBA00022490"/>
    </source>
</evidence>
<dbReference type="SMART" id="SM00382">
    <property type="entry name" value="AAA"/>
    <property type="match status" value="2"/>
</dbReference>
<reference evidence="18" key="1">
    <citation type="submission" date="2007-04" db="EMBL/GenBank/DDBJ databases">
        <title>Annotation of Pediculus humanus corporis strain USDA.</title>
        <authorList>
            <person name="Kirkness E."/>
            <person name="Hannick L."/>
            <person name="Hass B."/>
            <person name="Bruggner R."/>
            <person name="Lawson D."/>
            <person name="Bidwell S."/>
            <person name="Joardar V."/>
            <person name="Caler E."/>
            <person name="Walenz B."/>
            <person name="Inman J."/>
            <person name="Schobel S."/>
            <person name="Galinsky K."/>
            <person name="Amedeo P."/>
            <person name="Strausberg R."/>
        </authorList>
    </citation>
    <scope>NUCLEOTIDE SEQUENCE</scope>
    <source>
        <strain evidence="18">USDA</strain>
    </source>
</reference>
<evidence type="ECO:0000256" key="9">
    <source>
        <dbReference type="ARBA" id="ARBA00022927"/>
    </source>
</evidence>
<dbReference type="Gene3D" id="3.40.50.300">
    <property type="entry name" value="P-loop containing nucleotide triphosphate hydrolases"/>
    <property type="match status" value="2"/>
</dbReference>
<name>E0VEL2_PEDHC</name>
<dbReference type="Proteomes" id="UP000009046">
    <property type="component" value="Unassembled WGS sequence"/>
</dbReference>
<dbReference type="InterPro" id="IPR003593">
    <property type="entry name" value="AAA+_ATPase"/>
</dbReference>
<protein>
    <recommendedName>
        <fullName evidence="13">Peroxisomal ATPase PEX1</fullName>
    </recommendedName>
    <alternativeName>
        <fullName evidence="12">Peroxin-1</fullName>
    </alternativeName>
</protein>
<sequence length="659" mass="74153">MSNSENQSDLSNHLLKSNRKNHQECIQDLNKSLQFDVSLNEKYFIKSEINQVLNCKLILSHMNISSEYCSQLDCQKILCKIEKVIDCSEIGSTDNVNEDSIFIMKKLNLLVGSKLKIKPLEKNLKCSEWNDVNVNIDSELKNEINSNLCNDLEQINKNVIQTVTNTLITGGLGTGKSTLLQALKENFSQNFIFVKMVCCKSIRGKKLETIIKIMTENLMKCSRQQPSVLLLDDLDALIYSYEDEDSPNKFYVERLVDTITSCIKEIQRNFNVSIIVSANSTDSLKNMVFTHGPRIFQNVQKIPDLCVQDKVFILDSLIRDRAKDVKLGSLNLYDIANKTNGYTIQDLCDLVNKSIFKCLIREKNSHLVQNDFDLTIAESTPLLLKKIKFKKNSGKKWDDIGGMNHPKNILMKVFSWPSQFPKLFESCPVKLHRGVLLYGAPGTGKTVLAGALANKCGLNFISVKGPEVLSKFVGASEEGIRNLFIQAQKTQPCLLFFDEFDSLAPKRGHDSTGVTDRVVNQLLTQLDGVEVLNGVWVLGATSRPDLIDPALLRPGRLDKLIFCPIPDESDRLSILNKLGKSMPMSPGIKIEEIAKKTEGYTGADLQAILYNAQMLAAKPNIENMKVEKEFQIEQNHLLEALKTTKPSLSKSEKLKYQNM</sequence>